<name>A0ABQ0CA84_9PROT</name>
<sequence length="56" mass="6350">MIRSGNPNLAACLHAGLRMSNKADMYRHASFSIHDTDNMYRKIDFLYMSSPRTGVS</sequence>
<accession>A0ABQ0CA84</accession>
<evidence type="ECO:0000313" key="1">
    <source>
        <dbReference type="EMBL" id="GAB0057798.1"/>
    </source>
</evidence>
<comment type="caution">
    <text evidence="1">The sequence shown here is derived from an EMBL/GenBank/DDBJ whole genome shotgun (WGS) entry which is preliminary data.</text>
</comment>
<dbReference type="EMBL" id="BAAFGK010000004">
    <property type="protein sequence ID" value="GAB0057798.1"/>
    <property type="molecule type" value="Genomic_DNA"/>
</dbReference>
<keyword evidence="2" id="KW-1185">Reference proteome</keyword>
<proteinExistence type="predicted"/>
<protein>
    <submittedName>
        <fullName evidence="1">Uncharacterized protein</fullName>
    </submittedName>
</protein>
<reference evidence="1 2" key="1">
    <citation type="submission" date="2024-05" db="EMBL/GenBank/DDBJ databases">
        <authorList>
            <consortium name="Candidatus Magnetaquicoccaceae bacterium FCR-1 genome sequencing consortium"/>
            <person name="Shimoshige H."/>
            <person name="Shimamura S."/>
            <person name="Taoka A."/>
            <person name="Kobayashi H."/>
            <person name="Maekawa T."/>
        </authorList>
    </citation>
    <scope>NUCLEOTIDE SEQUENCE [LARGE SCALE GENOMIC DNA]</scope>
    <source>
        <strain evidence="1 2">FCR-1</strain>
    </source>
</reference>
<evidence type="ECO:0000313" key="2">
    <source>
        <dbReference type="Proteomes" id="UP001628193"/>
    </source>
</evidence>
<gene>
    <name evidence="1" type="ORF">SIID45300_02130</name>
</gene>
<organism evidence="1 2">
    <name type="scientific">Candidatus Magnetaquiglobus chichijimensis</name>
    <dbReference type="NCBI Taxonomy" id="3141448"/>
    <lineage>
        <taxon>Bacteria</taxon>
        <taxon>Pseudomonadati</taxon>
        <taxon>Pseudomonadota</taxon>
        <taxon>Magnetococcia</taxon>
        <taxon>Magnetococcales</taxon>
        <taxon>Candidatus Magnetaquicoccaceae</taxon>
        <taxon>Candidatus Magnetaquiglobus</taxon>
    </lineage>
</organism>
<reference evidence="1 2" key="2">
    <citation type="submission" date="2024-09" db="EMBL/GenBank/DDBJ databases">
        <title>Draft genome sequence of Candidatus Magnetaquicoccaceae bacterium FCR-1.</title>
        <authorList>
            <person name="Shimoshige H."/>
            <person name="Shimamura S."/>
            <person name="Taoka A."/>
            <person name="Kobayashi H."/>
            <person name="Maekawa T."/>
        </authorList>
    </citation>
    <scope>NUCLEOTIDE SEQUENCE [LARGE SCALE GENOMIC DNA]</scope>
    <source>
        <strain evidence="1 2">FCR-1</strain>
    </source>
</reference>
<dbReference type="Proteomes" id="UP001628193">
    <property type="component" value="Unassembled WGS sequence"/>
</dbReference>